<comment type="similarity">
    <text evidence="6">Belongs to the HrcA family.</text>
</comment>
<accession>A0A917W4T9</accession>
<gene>
    <name evidence="6 9" type="primary">hrcA</name>
    <name evidence="9" type="ORF">GCM10011575_21530</name>
</gene>
<evidence type="ECO:0000256" key="6">
    <source>
        <dbReference type="HAMAP-Rule" id="MF_00081"/>
    </source>
</evidence>
<evidence type="ECO:0000313" key="10">
    <source>
        <dbReference type="Proteomes" id="UP000613840"/>
    </source>
</evidence>
<dbReference type="PANTHER" id="PTHR34824">
    <property type="entry name" value="HEAT-INDUCIBLE TRANSCRIPTION REPRESSOR HRCA"/>
    <property type="match status" value="1"/>
</dbReference>
<dbReference type="Gene3D" id="1.10.10.10">
    <property type="entry name" value="Winged helix-like DNA-binding domain superfamily/Winged helix DNA-binding domain"/>
    <property type="match status" value="1"/>
</dbReference>
<dbReference type="InterPro" id="IPR023120">
    <property type="entry name" value="WHTH_transcript_rep_HrcA_IDD"/>
</dbReference>
<dbReference type="InterPro" id="IPR001034">
    <property type="entry name" value="DeoR_HTH"/>
</dbReference>
<dbReference type="InterPro" id="IPR036388">
    <property type="entry name" value="WH-like_DNA-bd_sf"/>
</dbReference>
<dbReference type="HAMAP" id="MF_00081">
    <property type="entry name" value="HrcA"/>
    <property type="match status" value="1"/>
</dbReference>
<reference evidence="9" key="2">
    <citation type="submission" date="2020-09" db="EMBL/GenBank/DDBJ databases">
        <authorList>
            <person name="Sun Q."/>
            <person name="Zhou Y."/>
        </authorList>
    </citation>
    <scope>NUCLEOTIDE SEQUENCE</scope>
    <source>
        <strain evidence="9">CGMCC 4.7306</strain>
    </source>
</reference>
<keyword evidence="1 6" id="KW-0678">Repressor</keyword>
<evidence type="ECO:0000313" key="9">
    <source>
        <dbReference type="EMBL" id="GGL62699.1"/>
    </source>
</evidence>
<dbReference type="InterPro" id="IPR021153">
    <property type="entry name" value="HrcA_C"/>
</dbReference>
<feature type="domain" description="Heat-inducible transcription repressor HrcA C-terminal" evidence="7">
    <location>
        <begin position="103"/>
        <end position="333"/>
    </location>
</feature>
<dbReference type="GO" id="GO:0045892">
    <property type="term" value="P:negative regulation of DNA-templated transcription"/>
    <property type="evidence" value="ECO:0007669"/>
    <property type="project" value="UniProtKB-UniRule"/>
</dbReference>
<feature type="domain" description="HTH deoR-type" evidence="8">
    <location>
        <begin position="16"/>
        <end position="62"/>
    </location>
</feature>
<protein>
    <recommendedName>
        <fullName evidence="6">Heat-inducible transcription repressor HrcA</fullName>
    </recommendedName>
</protein>
<reference evidence="9" key="1">
    <citation type="journal article" date="2014" name="Int. J. Syst. Evol. Microbiol.">
        <title>Complete genome sequence of Corynebacterium casei LMG S-19264T (=DSM 44701T), isolated from a smear-ripened cheese.</title>
        <authorList>
            <consortium name="US DOE Joint Genome Institute (JGI-PGF)"/>
            <person name="Walter F."/>
            <person name="Albersmeier A."/>
            <person name="Kalinowski J."/>
            <person name="Ruckert C."/>
        </authorList>
    </citation>
    <scope>NUCLEOTIDE SEQUENCE</scope>
    <source>
        <strain evidence="9">CGMCC 4.7306</strain>
    </source>
</reference>
<dbReference type="RefSeq" id="WP_188895297.1">
    <property type="nucleotide sequence ID" value="NZ_BMMZ01000004.1"/>
</dbReference>
<dbReference type="NCBIfam" id="TIGR00331">
    <property type="entry name" value="hrcA"/>
    <property type="match status" value="1"/>
</dbReference>
<evidence type="ECO:0000259" key="7">
    <source>
        <dbReference type="Pfam" id="PF01628"/>
    </source>
</evidence>
<dbReference type="InterPro" id="IPR036390">
    <property type="entry name" value="WH_DNA-bd_sf"/>
</dbReference>
<dbReference type="GO" id="GO:0003677">
    <property type="term" value="F:DNA binding"/>
    <property type="evidence" value="ECO:0007669"/>
    <property type="project" value="InterPro"/>
</dbReference>
<evidence type="ECO:0000256" key="3">
    <source>
        <dbReference type="ARBA" id="ARBA00023016"/>
    </source>
</evidence>
<dbReference type="FunFam" id="1.10.10.10:FF:000049">
    <property type="entry name" value="Heat-inducible transcription repressor HrcA"/>
    <property type="match status" value="1"/>
</dbReference>
<comment type="caution">
    <text evidence="9">The sequence shown here is derived from an EMBL/GenBank/DDBJ whole genome shotgun (WGS) entry which is preliminary data.</text>
</comment>
<dbReference type="EMBL" id="BMMZ01000004">
    <property type="protein sequence ID" value="GGL62699.1"/>
    <property type="molecule type" value="Genomic_DNA"/>
</dbReference>
<name>A0A917W4T9_9ACTN</name>
<dbReference type="InterPro" id="IPR002571">
    <property type="entry name" value="HrcA"/>
</dbReference>
<dbReference type="SUPFAM" id="SSF55781">
    <property type="entry name" value="GAF domain-like"/>
    <property type="match status" value="1"/>
</dbReference>
<keyword evidence="3 6" id="KW-0346">Stress response</keyword>
<organism evidence="9 10">
    <name type="scientific">Microlunatus endophyticus</name>
    <dbReference type="NCBI Taxonomy" id="1716077"/>
    <lineage>
        <taxon>Bacteria</taxon>
        <taxon>Bacillati</taxon>
        <taxon>Actinomycetota</taxon>
        <taxon>Actinomycetes</taxon>
        <taxon>Propionibacteriales</taxon>
        <taxon>Propionibacteriaceae</taxon>
        <taxon>Microlunatus</taxon>
    </lineage>
</organism>
<evidence type="ECO:0000256" key="2">
    <source>
        <dbReference type="ARBA" id="ARBA00023015"/>
    </source>
</evidence>
<dbReference type="InterPro" id="IPR029016">
    <property type="entry name" value="GAF-like_dom_sf"/>
</dbReference>
<dbReference type="GO" id="GO:0003700">
    <property type="term" value="F:DNA-binding transcription factor activity"/>
    <property type="evidence" value="ECO:0007669"/>
    <property type="project" value="InterPro"/>
</dbReference>
<evidence type="ECO:0000256" key="5">
    <source>
        <dbReference type="ARBA" id="ARBA00055319"/>
    </source>
</evidence>
<dbReference type="Proteomes" id="UP000613840">
    <property type="component" value="Unassembled WGS sequence"/>
</dbReference>
<sequence length="350" mass="37769">MLDDRKLDVLRAIVTDYVSSQEPVGSRALVERHDLGVSPATVRNDMAVLEEEGYITQPHTSAGRIPTDKGYRLFVDRLGSVKPLSVAERRAIQTFLSGAMDLDDVLSRTVRLLAQVTQQVAIVQYPTLSHATVRHVEIVSLSTQRLMLVLISSTGRVEQRLLEVAQVDEEEIGSLRALLNEAVVGQTTGEAVRTLSGLVADATMIDIVQSPAARAIAASTTARLAAATLLEMLGSDRSSRVVVGGVQNLGRFSDEFETTVKPVLEALEEQVVLLKLLGEVSAPDVVTVRIGQENPYEQLQSTSVVSTGYGSPADAWATLGIVGPTRMDYPSTMASVRAVARYVSRFLTQG</sequence>
<dbReference type="Pfam" id="PF01628">
    <property type="entry name" value="HrcA"/>
    <property type="match status" value="1"/>
</dbReference>
<dbReference type="Pfam" id="PF08220">
    <property type="entry name" value="HTH_DeoR"/>
    <property type="match status" value="1"/>
</dbReference>
<keyword evidence="10" id="KW-1185">Reference proteome</keyword>
<dbReference type="AlphaFoldDB" id="A0A917W4T9"/>
<dbReference type="PIRSF" id="PIRSF005485">
    <property type="entry name" value="HrcA"/>
    <property type="match status" value="1"/>
</dbReference>
<dbReference type="SUPFAM" id="SSF46785">
    <property type="entry name" value="Winged helix' DNA-binding domain"/>
    <property type="match status" value="1"/>
</dbReference>
<dbReference type="Gene3D" id="3.30.390.60">
    <property type="entry name" value="Heat-inducible transcription repressor hrca homolog, domain 3"/>
    <property type="match status" value="1"/>
</dbReference>
<comment type="function">
    <text evidence="5 6">Negative regulator of class I heat shock genes (grpE-dnaK-dnaJ and groELS operons). Prevents heat-shock induction of these operons.</text>
</comment>
<dbReference type="Gene3D" id="3.30.450.40">
    <property type="match status" value="1"/>
</dbReference>
<evidence type="ECO:0000256" key="4">
    <source>
        <dbReference type="ARBA" id="ARBA00023163"/>
    </source>
</evidence>
<proteinExistence type="inferred from homology"/>
<dbReference type="PANTHER" id="PTHR34824:SF1">
    <property type="entry name" value="HEAT-INDUCIBLE TRANSCRIPTION REPRESSOR HRCA"/>
    <property type="match status" value="1"/>
</dbReference>
<evidence type="ECO:0000256" key="1">
    <source>
        <dbReference type="ARBA" id="ARBA00022491"/>
    </source>
</evidence>
<evidence type="ECO:0000259" key="8">
    <source>
        <dbReference type="Pfam" id="PF08220"/>
    </source>
</evidence>
<keyword evidence="2 6" id="KW-0805">Transcription regulation</keyword>
<keyword evidence="4 6" id="KW-0804">Transcription</keyword>